<dbReference type="GO" id="GO:0006281">
    <property type="term" value="P:DNA repair"/>
    <property type="evidence" value="ECO:0007669"/>
    <property type="project" value="InterPro"/>
</dbReference>
<dbReference type="EMBL" id="CP007794">
    <property type="protein sequence ID" value="AIB13570.1"/>
    <property type="molecule type" value="Genomic_DNA"/>
</dbReference>
<evidence type="ECO:0000313" key="11">
    <source>
        <dbReference type="Proteomes" id="UP000027186"/>
    </source>
</evidence>
<dbReference type="InterPro" id="IPR037493">
    <property type="entry name" value="ExoIII-like"/>
</dbReference>
<feature type="binding site" evidence="6">
    <location>
        <position position="246"/>
    </location>
    <ligand>
        <name>Mg(2+)</name>
        <dbReference type="ChEBI" id="CHEBI:18420"/>
        <label>1</label>
    </ligand>
</feature>
<keyword evidence="2 6" id="KW-0479">Metal-binding</keyword>
<keyword evidence="4 6" id="KW-0460">Magnesium</keyword>
<evidence type="ECO:0000256" key="6">
    <source>
        <dbReference type="PIRSR" id="PIRSR604808-2"/>
    </source>
</evidence>
<dbReference type="RefSeq" id="WP_040134009.1">
    <property type="nucleotide sequence ID" value="NZ_CP007794.1"/>
</dbReference>
<dbReference type="OrthoDB" id="9803914at2"/>
<accession>A0A2K1FRE5</accession>
<dbReference type="NCBIfam" id="TIGR00195">
    <property type="entry name" value="exoDNase_III"/>
    <property type="match status" value="1"/>
</dbReference>
<evidence type="ECO:0000259" key="8">
    <source>
        <dbReference type="Pfam" id="PF03372"/>
    </source>
</evidence>
<keyword evidence="9" id="KW-0614">Plasmid</keyword>
<sequence>MKIATWNVNSAKARLPLITDWLRAESPDVALLQEIKCETAAFPRAAFEDLGYHVTPVGQKSYNGVAFLSKAPHEDVLTRLPGEPEDEQARYVEATVGGVRIASLYLPNGNPLGTEKFAYKLRWMDRLHAHARGLLAQEIPFVLGGDYNIIPEPRDVFDPVAFAGDALFQPESRAKFRALLNLGLTEAYRALHDDDHAYTFWDYQAGCWPRDLGLRIDHFLLSPQAADRLEGCRIDRRPRGAEKASDHTPVLLDLRDGSDIS</sequence>
<proteinExistence type="inferred from homology"/>
<dbReference type="GO" id="GO:0046872">
    <property type="term" value="F:metal ion binding"/>
    <property type="evidence" value="ECO:0007669"/>
    <property type="project" value="UniProtKB-KW"/>
</dbReference>
<gene>
    <name evidence="10" type="primary">xth</name>
    <name evidence="9" type="ORF">ABAZ39_16660</name>
    <name evidence="10" type="ORF">C1S70_30505</name>
</gene>
<dbReference type="InterPro" id="IPR036691">
    <property type="entry name" value="Endo/exonu/phosph_ase_sf"/>
</dbReference>
<dbReference type="Proteomes" id="UP000027186">
    <property type="component" value="Plasmid AbAZ39_p1"/>
</dbReference>
<feature type="binding site" evidence="6">
    <location>
        <position position="247"/>
    </location>
    <ligand>
        <name>Mg(2+)</name>
        <dbReference type="ChEBI" id="CHEBI:18420"/>
        <label>1</label>
    </ligand>
</feature>
<dbReference type="Pfam" id="PF03372">
    <property type="entry name" value="Exo_endo_phos"/>
    <property type="match status" value="1"/>
</dbReference>
<name>A0A060DL97_9PROT</name>
<dbReference type="InterPro" id="IPR005135">
    <property type="entry name" value="Endo/exonuclease/phosphatase"/>
</dbReference>
<protein>
    <submittedName>
        <fullName evidence="9">Exodeoxyribonuclease III</fullName>
    </submittedName>
</protein>
<feature type="binding site" evidence="6">
    <location>
        <position position="34"/>
    </location>
    <ligand>
        <name>Mg(2+)</name>
        <dbReference type="ChEBI" id="CHEBI:18420"/>
        <label>1</label>
    </ligand>
</feature>
<feature type="binding site" evidence="6">
    <location>
        <position position="146"/>
    </location>
    <ligand>
        <name>Mg(2+)</name>
        <dbReference type="ChEBI" id="CHEBI:18420"/>
        <label>1</label>
    </ligand>
</feature>
<feature type="site" description="Transition state stabilizer" evidence="7">
    <location>
        <position position="148"/>
    </location>
</feature>
<geneLocation type="plasmid" evidence="10">
    <name>p40unnamed</name>
</geneLocation>
<dbReference type="PANTHER" id="PTHR43250">
    <property type="entry name" value="EXODEOXYRIBONUCLEASE III"/>
    <property type="match status" value="1"/>
</dbReference>
<evidence type="ECO:0000256" key="1">
    <source>
        <dbReference type="ARBA" id="ARBA00007092"/>
    </source>
</evidence>
<keyword evidence="6" id="KW-0464">Manganese</keyword>
<dbReference type="PANTHER" id="PTHR43250:SF2">
    <property type="entry name" value="EXODEOXYRIBONUCLEASE III"/>
    <property type="match status" value="1"/>
</dbReference>
<dbReference type="GO" id="GO:0008311">
    <property type="term" value="F:double-stranded DNA 3'-5' DNA exonuclease activity"/>
    <property type="evidence" value="ECO:0007669"/>
    <property type="project" value="InterPro"/>
</dbReference>
<reference evidence="9 11" key="1">
    <citation type="journal article" date="2014" name="Genome Announc.">
        <title>Complete Genome Sequence of the Model Rhizosphere Strain Azospirillum brasilense Az39, Successfully Applied in Agriculture.</title>
        <authorList>
            <person name="Rivera D."/>
            <person name="Revale S."/>
            <person name="Molina R."/>
            <person name="Gualpa J."/>
            <person name="Puente M."/>
            <person name="Maroniche G."/>
            <person name="Paris G."/>
            <person name="Baker D."/>
            <person name="Clavijo B."/>
            <person name="McLay K."/>
            <person name="Spaepen S."/>
            <person name="Perticari A."/>
            <person name="Vazquez M."/>
            <person name="Wisniewski-Dye F."/>
            <person name="Watkins C."/>
            <person name="Martinez-Abarca F."/>
            <person name="Vanderleyden J."/>
            <person name="Cassan F."/>
        </authorList>
    </citation>
    <scope>NUCLEOTIDE SEQUENCE [LARGE SCALE GENOMIC DNA]</scope>
    <source>
        <strain evidence="9 11">Az39</strain>
        <plasmid evidence="9">AbAZ39_p1</plasmid>
    </source>
</reference>
<feature type="site" description="Important for catalytic activity" evidence="7">
    <location>
        <position position="217"/>
    </location>
</feature>
<dbReference type="EMBL" id="POWG01000060">
    <property type="protein sequence ID" value="PNQ95116.1"/>
    <property type="molecule type" value="Genomic_DNA"/>
</dbReference>
<dbReference type="Gene3D" id="3.60.10.10">
    <property type="entry name" value="Endonuclease/exonuclease/phosphatase"/>
    <property type="match status" value="1"/>
</dbReference>
<evidence type="ECO:0000256" key="3">
    <source>
        <dbReference type="ARBA" id="ARBA00022801"/>
    </source>
</evidence>
<comment type="similarity">
    <text evidence="1">Belongs to the DNA repair enzymes AP/ExoA family.</text>
</comment>
<feature type="active site" evidence="5">
    <location>
        <position position="105"/>
    </location>
</feature>
<feature type="binding site" evidence="6">
    <location>
        <position position="7"/>
    </location>
    <ligand>
        <name>Mg(2+)</name>
        <dbReference type="ChEBI" id="CHEBI:18420"/>
        <label>1</label>
    </ligand>
</feature>
<organism evidence="9 11">
    <name type="scientific">Azospirillum argentinense</name>
    <dbReference type="NCBI Taxonomy" id="2970906"/>
    <lineage>
        <taxon>Bacteria</taxon>
        <taxon>Pseudomonadati</taxon>
        <taxon>Pseudomonadota</taxon>
        <taxon>Alphaproteobacteria</taxon>
        <taxon>Rhodospirillales</taxon>
        <taxon>Azospirillaceae</taxon>
        <taxon>Azospirillum</taxon>
    </lineage>
</organism>
<evidence type="ECO:0000256" key="4">
    <source>
        <dbReference type="ARBA" id="ARBA00022842"/>
    </source>
</evidence>
<evidence type="ECO:0000313" key="9">
    <source>
        <dbReference type="EMBL" id="AIB13570.1"/>
    </source>
</evidence>
<geneLocation type="plasmid" evidence="9 11">
    <name>AbAZ39_p1</name>
</geneLocation>
<feature type="domain" description="Endonuclease/exonuclease/phosphatase" evidence="8">
    <location>
        <begin position="4"/>
        <end position="247"/>
    </location>
</feature>
<keyword evidence="3" id="KW-0378">Hydrolase</keyword>
<feature type="binding site" evidence="6">
    <location>
        <position position="148"/>
    </location>
    <ligand>
        <name>Mg(2+)</name>
        <dbReference type="ChEBI" id="CHEBI:18420"/>
        <label>1</label>
    </ligand>
</feature>
<evidence type="ECO:0000313" key="10">
    <source>
        <dbReference type="EMBL" id="PNQ95116.1"/>
    </source>
</evidence>
<evidence type="ECO:0000256" key="5">
    <source>
        <dbReference type="PIRSR" id="PIRSR604808-1"/>
    </source>
</evidence>
<reference evidence="10 12" key="2">
    <citation type="submission" date="2018-01" db="EMBL/GenBank/DDBJ databases">
        <title>Whole genome sequence of Azospirillum brasilense REC3 isolated from strawberry roots.</title>
        <authorList>
            <person name="Fontana C.A."/>
            <person name="Salazar S.M."/>
            <person name="Bassi D."/>
            <person name="Puglisi E."/>
            <person name="Lovaisa N.C."/>
            <person name="Toffoli L.M."/>
            <person name="Pedraza R."/>
            <person name="Cocconcelli P.S."/>
        </authorList>
    </citation>
    <scope>NUCLEOTIDE SEQUENCE [LARGE SCALE GENOMIC DNA]</scope>
    <source>
        <strain evidence="10 12">REC3</strain>
        <plasmid evidence="10">p40unnamed</plasmid>
    </source>
</reference>
<feature type="active site" description="Proton acceptor" evidence="5">
    <location>
        <position position="247"/>
    </location>
</feature>
<evidence type="ECO:0000256" key="7">
    <source>
        <dbReference type="PIRSR" id="PIRSR604808-3"/>
    </source>
</evidence>
<evidence type="ECO:0000313" key="12">
    <source>
        <dbReference type="Proteomes" id="UP000236268"/>
    </source>
</evidence>
<feature type="site" description="Interaction with DNA substrate" evidence="7">
    <location>
        <position position="247"/>
    </location>
</feature>
<feature type="active site" description="Proton donor/acceptor" evidence="5">
    <location>
        <position position="146"/>
    </location>
</feature>
<dbReference type="InterPro" id="IPR004808">
    <property type="entry name" value="AP_endonuc_1"/>
</dbReference>
<dbReference type="CDD" id="cd09086">
    <property type="entry name" value="ExoIII-like_AP-endo"/>
    <property type="match status" value="1"/>
</dbReference>
<dbReference type="NCBIfam" id="TIGR00633">
    <property type="entry name" value="xth"/>
    <property type="match status" value="1"/>
</dbReference>
<comment type="cofactor">
    <cofactor evidence="6">
        <name>Mg(2+)</name>
        <dbReference type="ChEBI" id="CHEBI:18420"/>
    </cofactor>
    <cofactor evidence="6">
        <name>Mn(2+)</name>
        <dbReference type="ChEBI" id="CHEBI:29035"/>
    </cofactor>
    <text evidence="6">Probably binds two magnesium or manganese ions per subunit.</text>
</comment>
<accession>A0A060DL97</accession>
<dbReference type="SUPFAM" id="SSF56219">
    <property type="entry name" value="DNase I-like"/>
    <property type="match status" value="1"/>
</dbReference>
<evidence type="ECO:0000256" key="2">
    <source>
        <dbReference type="ARBA" id="ARBA00022723"/>
    </source>
</evidence>
<dbReference type="AlphaFoldDB" id="A0A060DL97"/>
<dbReference type="KEGG" id="abq:ABAZ39_16660"/>
<dbReference type="Proteomes" id="UP000236268">
    <property type="component" value="Unassembled WGS sequence"/>
</dbReference>
<dbReference type="PROSITE" id="PS51435">
    <property type="entry name" value="AP_NUCLEASE_F1_4"/>
    <property type="match status" value="1"/>
</dbReference>